<sequence length="45" mass="5022">MTVLPTLFADQQQNDLPLHEQLVRTLREAISGWGGHLPRPRGGQS</sequence>
<dbReference type="AlphaFoldDB" id="A0A7T8SDW8"/>
<name>A0A7T8SDW8_AERME</name>
<dbReference type="EMBL" id="CP047962">
    <property type="protein sequence ID" value="QHQ52622.1"/>
    <property type="molecule type" value="Genomic_DNA"/>
</dbReference>
<protein>
    <submittedName>
        <fullName evidence="1">Uncharacterized protein</fullName>
    </submittedName>
</protein>
<organism evidence="1 3">
    <name type="scientific">Aeromonas media</name>
    <dbReference type="NCBI Taxonomy" id="651"/>
    <lineage>
        <taxon>Bacteria</taxon>
        <taxon>Pseudomonadati</taxon>
        <taxon>Pseudomonadota</taxon>
        <taxon>Gammaproteobacteria</taxon>
        <taxon>Aeromonadales</taxon>
        <taxon>Aeromonadaceae</taxon>
        <taxon>Aeromonas</taxon>
    </lineage>
</organism>
<dbReference type="EMBL" id="CP047962">
    <property type="protein sequence ID" value="QHQ52623.1"/>
    <property type="molecule type" value="Genomic_DNA"/>
</dbReference>
<evidence type="ECO:0000313" key="1">
    <source>
        <dbReference type="EMBL" id="QHQ52622.1"/>
    </source>
</evidence>
<dbReference type="Proteomes" id="UP000463871">
    <property type="component" value="Chromosome"/>
</dbReference>
<gene>
    <name evidence="1" type="ORF">GWI30_18390</name>
    <name evidence="2" type="ORF">GWI30_18395</name>
</gene>
<evidence type="ECO:0000313" key="2">
    <source>
        <dbReference type="EMBL" id="QHQ52623.1"/>
    </source>
</evidence>
<evidence type="ECO:0000313" key="3">
    <source>
        <dbReference type="Proteomes" id="UP000463871"/>
    </source>
</evidence>
<dbReference type="RefSeq" id="WP_158319054.1">
    <property type="nucleotide sequence ID" value="NZ_CAWPID010000001.1"/>
</dbReference>
<proteinExistence type="predicted"/>
<accession>A0A7T8SDW8</accession>
<reference evidence="1 3" key="1">
    <citation type="submission" date="2020-01" db="EMBL/GenBank/DDBJ databases">
        <title>Complete genome of Aeromonas media MC64.</title>
        <authorList>
            <person name="Cao G."/>
            <person name="Fu J."/>
            <person name="Zhong C."/>
        </authorList>
    </citation>
    <scope>NUCLEOTIDE SEQUENCE [LARGE SCALE GENOMIC DNA]</scope>
    <source>
        <strain evidence="1 3">MC64</strain>
    </source>
</reference>